<dbReference type="AlphaFoldDB" id="A0A1Y1X8V9"/>
<dbReference type="InterPro" id="IPR036770">
    <property type="entry name" value="Ankyrin_rpt-contain_sf"/>
</dbReference>
<dbReference type="EMBL" id="MCFG01000101">
    <property type="protein sequence ID" value="ORX82167.1"/>
    <property type="molecule type" value="Genomic_DNA"/>
</dbReference>
<dbReference type="PANTHER" id="PTHR24198">
    <property type="entry name" value="ANKYRIN REPEAT AND PROTEIN KINASE DOMAIN-CONTAINING PROTEIN"/>
    <property type="match status" value="1"/>
</dbReference>
<evidence type="ECO:0000256" key="3">
    <source>
        <dbReference type="PROSITE-ProRule" id="PRU00023"/>
    </source>
</evidence>
<keyword evidence="5" id="KW-1185">Reference proteome</keyword>
<dbReference type="SUPFAM" id="SSF48403">
    <property type="entry name" value="Ankyrin repeat"/>
    <property type="match status" value="2"/>
</dbReference>
<dbReference type="Gene3D" id="1.25.40.20">
    <property type="entry name" value="Ankyrin repeat-containing domain"/>
    <property type="match status" value="2"/>
</dbReference>
<evidence type="ECO:0000256" key="2">
    <source>
        <dbReference type="ARBA" id="ARBA00023043"/>
    </source>
</evidence>
<gene>
    <name evidence="4" type="ORF">BCR32DRAFT_244346</name>
</gene>
<dbReference type="PROSITE" id="PS50088">
    <property type="entry name" value="ANK_REPEAT"/>
    <property type="match status" value="1"/>
</dbReference>
<dbReference type="OrthoDB" id="2163089at2759"/>
<evidence type="ECO:0000313" key="5">
    <source>
        <dbReference type="Proteomes" id="UP000193944"/>
    </source>
</evidence>
<evidence type="ECO:0000256" key="1">
    <source>
        <dbReference type="ARBA" id="ARBA00022737"/>
    </source>
</evidence>
<sequence>MDSFINQLNNTIVKIGKKDFDAAKSALKHYTMINVLERFKNSCGMIRAIQADNKYALKWLQSMNVSPYVQDEEGMTVLMHAVQDKKWDKYIDPFVSDKKCLNQEDNNGRTALFYAFGNTTGLWKLREKGIDLNHKDLDGNTVLLYCCKNNYLYRIKSLFKNKVEVNAKDINGRTAAMYLALNGYYTDIPLSGLNPTLNTTLNSEYSLFQLLRKAEANFNMTNENGETALSLLIKNMYKTSNPKKFESYVRTLISLMFTNCDFNKPIDEEGNTPLMVFLLANDIESFNFVLKNYNNVKLGKLDEVDIVCHIETLIKNRDKIDITKKNKNGESVTSLFMKNKSDKVYEYVIDHPGFDIDYIDPTNGNNALIHAILTKPTLIDKILERKPEYIYQINYRGENPLMIACKTNRNQSVLNLLRHPVPVNNQDELGNTALHYAIQCNNHVIVQNLIKNGANPQLKNNEGETAYDLIMKTDDPTMIDALNCKLTKEMAENIYD</sequence>
<accession>A0A1Y1X8V9</accession>
<dbReference type="Pfam" id="PF12796">
    <property type="entry name" value="Ank_2"/>
    <property type="match status" value="2"/>
</dbReference>
<reference evidence="4 5" key="2">
    <citation type="submission" date="2016-08" db="EMBL/GenBank/DDBJ databases">
        <title>Pervasive Adenine N6-methylation of Active Genes in Fungi.</title>
        <authorList>
            <consortium name="DOE Joint Genome Institute"/>
            <person name="Mondo S.J."/>
            <person name="Dannebaum R.O."/>
            <person name="Kuo R.C."/>
            <person name="Labutti K."/>
            <person name="Haridas S."/>
            <person name="Kuo A."/>
            <person name="Salamov A."/>
            <person name="Ahrendt S.R."/>
            <person name="Lipzen A."/>
            <person name="Sullivan W."/>
            <person name="Andreopoulos W.B."/>
            <person name="Clum A."/>
            <person name="Lindquist E."/>
            <person name="Daum C."/>
            <person name="Ramamoorthy G.K."/>
            <person name="Gryganskyi A."/>
            <person name="Culley D."/>
            <person name="Magnuson J.K."/>
            <person name="James T.Y."/>
            <person name="O'Malley M.A."/>
            <person name="Stajich J.E."/>
            <person name="Spatafora J.W."/>
            <person name="Visel A."/>
            <person name="Grigoriev I.V."/>
        </authorList>
    </citation>
    <scope>NUCLEOTIDE SEQUENCE [LARGE SCALE GENOMIC DNA]</scope>
    <source>
        <strain evidence="4 5">S4</strain>
    </source>
</reference>
<name>A0A1Y1X8V9_9FUNG</name>
<dbReference type="SMART" id="SM00248">
    <property type="entry name" value="ANK"/>
    <property type="match status" value="8"/>
</dbReference>
<protein>
    <submittedName>
        <fullName evidence="4">Ankyrin</fullName>
    </submittedName>
</protein>
<feature type="repeat" description="ANK" evidence="3">
    <location>
        <begin position="429"/>
        <end position="461"/>
    </location>
</feature>
<dbReference type="PROSITE" id="PS50297">
    <property type="entry name" value="ANK_REP_REGION"/>
    <property type="match status" value="1"/>
</dbReference>
<keyword evidence="2 3" id="KW-0040">ANK repeat</keyword>
<dbReference type="PANTHER" id="PTHR24198:SF165">
    <property type="entry name" value="ANKYRIN REPEAT-CONTAINING PROTEIN-RELATED"/>
    <property type="match status" value="1"/>
</dbReference>
<keyword evidence="1" id="KW-0677">Repeat</keyword>
<dbReference type="STRING" id="1754192.A0A1Y1X8V9"/>
<dbReference type="InterPro" id="IPR002110">
    <property type="entry name" value="Ankyrin_rpt"/>
</dbReference>
<evidence type="ECO:0000313" key="4">
    <source>
        <dbReference type="EMBL" id="ORX82167.1"/>
    </source>
</evidence>
<organism evidence="4 5">
    <name type="scientific">Anaeromyces robustus</name>
    <dbReference type="NCBI Taxonomy" id="1754192"/>
    <lineage>
        <taxon>Eukaryota</taxon>
        <taxon>Fungi</taxon>
        <taxon>Fungi incertae sedis</taxon>
        <taxon>Chytridiomycota</taxon>
        <taxon>Chytridiomycota incertae sedis</taxon>
        <taxon>Neocallimastigomycetes</taxon>
        <taxon>Neocallimastigales</taxon>
        <taxon>Neocallimastigaceae</taxon>
        <taxon>Anaeromyces</taxon>
    </lineage>
</organism>
<comment type="caution">
    <text evidence="4">The sequence shown here is derived from an EMBL/GenBank/DDBJ whole genome shotgun (WGS) entry which is preliminary data.</text>
</comment>
<dbReference type="Proteomes" id="UP000193944">
    <property type="component" value="Unassembled WGS sequence"/>
</dbReference>
<proteinExistence type="predicted"/>
<reference evidence="4 5" key="1">
    <citation type="submission" date="2016-08" db="EMBL/GenBank/DDBJ databases">
        <title>A Parts List for Fungal Cellulosomes Revealed by Comparative Genomics.</title>
        <authorList>
            <consortium name="DOE Joint Genome Institute"/>
            <person name="Haitjema C.H."/>
            <person name="Gilmore S.P."/>
            <person name="Henske J.K."/>
            <person name="Solomon K.V."/>
            <person name="De Groot R."/>
            <person name="Kuo A."/>
            <person name="Mondo S.J."/>
            <person name="Salamov A.A."/>
            <person name="Labutti K."/>
            <person name="Zhao Z."/>
            <person name="Chiniquy J."/>
            <person name="Barry K."/>
            <person name="Brewer H.M."/>
            <person name="Purvine S.O."/>
            <person name="Wright A.T."/>
            <person name="Boxma B."/>
            <person name="Van Alen T."/>
            <person name="Hackstein J.H."/>
            <person name="Baker S.E."/>
            <person name="Grigoriev I.V."/>
            <person name="O'Malley M.A."/>
        </authorList>
    </citation>
    <scope>NUCLEOTIDE SEQUENCE [LARGE SCALE GENOMIC DNA]</scope>
    <source>
        <strain evidence="4 5">S4</strain>
    </source>
</reference>